<dbReference type="InterPro" id="IPR002372">
    <property type="entry name" value="PQQ_rpt_dom"/>
</dbReference>
<organism evidence="2 3">
    <name type="scientific">Paenibacillus sepulcri</name>
    <dbReference type="NCBI Taxonomy" id="359917"/>
    <lineage>
        <taxon>Bacteria</taxon>
        <taxon>Bacillati</taxon>
        <taxon>Bacillota</taxon>
        <taxon>Bacilli</taxon>
        <taxon>Bacillales</taxon>
        <taxon>Paenibacillaceae</taxon>
        <taxon>Paenibacillus</taxon>
    </lineage>
</organism>
<dbReference type="InterPro" id="IPR015943">
    <property type="entry name" value="WD40/YVTN_repeat-like_dom_sf"/>
</dbReference>
<evidence type="ECO:0000313" key="2">
    <source>
        <dbReference type="EMBL" id="MBW7453116.1"/>
    </source>
</evidence>
<dbReference type="Proteomes" id="UP001519887">
    <property type="component" value="Unassembled WGS sequence"/>
</dbReference>
<dbReference type="InterPro" id="IPR011047">
    <property type="entry name" value="Quinoprotein_ADH-like_sf"/>
</dbReference>
<gene>
    <name evidence="2" type="ORF">K0U00_03570</name>
</gene>
<comment type="caution">
    <text evidence="2">The sequence shown here is derived from an EMBL/GenBank/DDBJ whole genome shotgun (WGS) entry which is preliminary data.</text>
</comment>
<dbReference type="SMART" id="SM00564">
    <property type="entry name" value="PQQ"/>
    <property type="match status" value="6"/>
</dbReference>
<proteinExistence type="predicted"/>
<accession>A0ABS7BWU0</accession>
<name>A0ABS7BWU0_9BACL</name>
<dbReference type="PANTHER" id="PTHR34512">
    <property type="entry name" value="CELL SURFACE PROTEIN"/>
    <property type="match status" value="1"/>
</dbReference>
<dbReference type="InterPro" id="IPR018391">
    <property type="entry name" value="PQQ_b-propeller_rpt"/>
</dbReference>
<dbReference type="EMBL" id="JAHZIK010000043">
    <property type="protein sequence ID" value="MBW7453116.1"/>
    <property type="molecule type" value="Genomic_DNA"/>
</dbReference>
<dbReference type="SUPFAM" id="SSF50998">
    <property type="entry name" value="Quinoprotein alcohol dehydrogenase-like"/>
    <property type="match status" value="1"/>
</dbReference>
<evidence type="ECO:0000259" key="1">
    <source>
        <dbReference type="Pfam" id="PF13360"/>
    </source>
</evidence>
<protein>
    <submittedName>
        <fullName evidence="2">PQQ-binding-like beta-propeller repeat protein</fullName>
    </submittedName>
</protein>
<reference evidence="2 3" key="1">
    <citation type="submission" date="2021-07" db="EMBL/GenBank/DDBJ databases">
        <title>Paenibacillus radiodurans sp. nov., isolated from the southeastern edge of Tengger Desert.</title>
        <authorList>
            <person name="Zhang G."/>
        </authorList>
    </citation>
    <scope>NUCLEOTIDE SEQUENCE [LARGE SCALE GENOMIC DNA]</scope>
    <source>
        <strain evidence="2 3">CCM 7311</strain>
    </source>
</reference>
<dbReference type="Pfam" id="PF13360">
    <property type="entry name" value="PQQ_2"/>
    <property type="match status" value="1"/>
</dbReference>
<dbReference type="PANTHER" id="PTHR34512:SF30">
    <property type="entry name" value="OUTER MEMBRANE PROTEIN ASSEMBLY FACTOR BAMB"/>
    <property type="match status" value="1"/>
</dbReference>
<dbReference type="Gene3D" id="2.130.10.10">
    <property type="entry name" value="YVTN repeat-like/Quinoprotein amine dehydrogenase"/>
    <property type="match status" value="2"/>
</dbReference>
<dbReference type="RefSeq" id="WP_210037381.1">
    <property type="nucleotide sequence ID" value="NZ_JBHLVU010000004.1"/>
</dbReference>
<keyword evidence="3" id="KW-1185">Reference proteome</keyword>
<evidence type="ECO:0000313" key="3">
    <source>
        <dbReference type="Proteomes" id="UP001519887"/>
    </source>
</evidence>
<feature type="domain" description="Pyrrolo-quinoline quinone repeat" evidence="1">
    <location>
        <begin position="109"/>
        <end position="202"/>
    </location>
</feature>
<sequence length="369" mass="42101">MTHNLSSPILSRNFDWSKQLKYEGPQKIKEKRWKVQFPNTLSISKPVIDDRNTIIFGTNSGDMIWVDPDGHVIRTRSYGDGVMSSSMINDDGNLLVALSSGNQDNHLMELSPTGEILWKCPIDSSFRFEPVLNNNGQLYGATRNELIKFDSRGHVLWRFACLNISCCPILDLQGNVHFTSRSDNGVYISLSEDGLLRWKKEMGKCFIDHAPIIDSHGNIYMLIADSESLHSLYSFDSEGNTNWVYALQDRGIISSPALSDTGCIVMGTTYFKLISLNLDGQLIWESDLGHTTQFTPILDRQSNIYLYTYEKKRKTSSHLWRLNDQGNVCWKHKMDNAIQWFSFNQENGFLTLSVDSDTFLLELTSYAYE</sequence>